<keyword evidence="4" id="KW-0677">Repeat</keyword>
<evidence type="ECO:0000259" key="11">
    <source>
        <dbReference type="PROSITE" id="PS51371"/>
    </source>
</evidence>
<dbReference type="Pfam" id="PF00571">
    <property type="entry name" value="CBS"/>
    <property type="match status" value="2"/>
</dbReference>
<dbReference type="InterPro" id="IPR046342">
    <property type="entry name" value="CBS_dom_sf"/>
</dbReference>
<keyword evidence="7 9" id="KW-0472">Membrane</keyword>
<dbReference type="InterPro" id="IPR000644">
    <property type="entry name" value="CBS_dom"/>
</dbReference>
<keyword evidence="5 9" id="KW-1133">Transmembrane helix</keyword>
<dbReference type="SMART" id="SM01091">
    <property type="entry name" value="CorC_HlyC"/>
    <property type="match status" value="1"/>
</dbReference>
<dbReference type="InterPro" id="IPR005170">
    <property type="entry name" value="Transptr-assoc_dom"/>
</dbReference>
<feature type="domain" description="CBS" evidence="11">
    <location>
        <begin position="291"/>
        <end position="348"/>
    </location>
</feature>
<dbReference type="Pfam" id="PF01595">
    <property type="entry name" value="CNNM"/>
    <property type="match status" value="1"/>
</dbReference>
<organism evidence="13 14">
    <name type="scientific">Hungatella hathewayi</name>
    <dbReference type="NCBI Taxonomy" id="154046"/>
    <lineage>
        <taxon>Bacteria</taxon>
        <taxon>Bacillati</taxon>
        <taxon>Bacillota</taxon>
        <taxon>Clostridia</taxon>
        <taxon>Lachnospirales</taxon>
        <taxon>Lachnospiraceae</taxon>
        <taxon>Hungatella</taxon>
    </lineage>
</organism>
<evidence type="ECO:0000256" key="10">
    <source>
        <dbReference type="SAM" id="Phobius"/>
    </source>
</evidence>
<proteinExistence type="inferred from homology"/>
<dbReference type="Pfam" id="PF03471">
    <property type="entry name" value="CorC_HlyC"/>
    <property type="match status" value="1"/>
</dbReference>
<feature type="transmembrane region" description="Helical" evidence="10">
    <location>
        <begin position="107"/>
        <end position="128"/>
    </location>
</feature>
<evidence type="ECO:0000256" key="7">
    <source>
        <dbReference type="ARBA" id="ARBA00023136"/>
    </source>
</evidence>
<evidence type="ECO:0000313" key="13">
    <source>
        <dbReference type="EMBL" id="CUO77877.1"/>
    </source>
</evidence>
<evidence type="ECO:0000256" key="6">
    <source>
        <dbReference type="ARBA" id="ARBA00023122"/>
    </source>
</evidence>
<feature type="transmembrane region" description="Helical" evidence="10">
    <location>
        <begin position="140"/>
        <end position="162"/>
    </location>
</feature>
<comment type="subcellular location">
    <subcellularLocation>
        <location evidence="1">Membrane</location>
        <topology evidence="1">Multi-pass membrane protein</topology>
    </subcellularLocation>
</comment>
<evidence type="ECO:0000256" key="8">
    <source>
        <dbReference type="PROSITE-ProRule" id="PRU00703"/>
    </source>
</evidence>
<evidence type="ECO:0000256" key="2">
    <source>
        <dbReference type="ARBA" id="ARBA00006337"/>
    </source>
</evidence>
<dbReference type="CDD" id="cd04590">
    <property type="entry name" value="CBS_pair_CorC_HlyC_assoc"/>
    <property type="match status" value="1"/>
</dbReference>
<gene>
    <name evidence="13" type="ORF">ERS852407_03937</name>
</gene>
<dbReference type="RefSeq" id="WP_055657744.1">
    <property type="nucleotide sequence ID" value="NZ_CABIXC010000011.1"/>
</dbReference>
<evidence type="ECO:0000256" key="9">
    <source>
        <dbReference type="PROSITE-ProRule" id="PRU01193"/>
    </source>
</evidence>
<feature type="domain" description="CBS" evidence="11">
    <location>
        <begin position="225"/>
        <end position="286"/>
    </location>
</feature>
<dbReference type="GO" id="GO:0005886">
    <property type="term" value="C:plasma membrane"/>
    <property type="evidence" value="ECO:0007669"/>
    <property type="project" value="TreeGrafter"/>
</dbReference>
<keyword evidence="3 9" id="KW-0812">Transmembrane</keyword>
<dbReference type="InterPro" id="IPR036318">
    <property type="entry name" value="FAD-bd_PCMH-like_sf"/>
</dbReference>
<dbReference type="PANTHER" id="PTHR22777">
    <property type="entry name" value="HEMOLYSIN-RELATED"/>
    <property type="match status" value="1"/>
</dbReference>
<name>A0A174HX17_9FIRM</name>
<evidence type="ECO:0000256" key="4">
    <source>
        <dbReference type="ARBA" id="ARBA00022737"/>
    </source>
</evidence>
<feature type="transmembrane region" description="Helical" evidence="10">
    <location>
        <begin position="66"/>
        <end position="87"/>
    </location>
</feature>
<keyword evidence="6 8" id="KW-0129">CBS domain</keyword>
<evidence type="ECO:0000259" key="12">
    <source>
        <dbReference type="PROSITE" id="PS51846"/>
    </source>
</evidence>
<reference evidence="13 14" key="1">
    <citation type="submission" date="2015-09" db="EMBL/GenBank/DDBJ databases">
        <authorList>
            <consortium name="Pathogen Informatics"/>
        </authorList>
    </citation>
    <scope>NUCLEOTIDE SEQUENCE [LARGE SCALE GENOMIC DNA]</scope>
    <source>
        <strain evidence="13 14">2789STDY5608850</strain>
    </source>
</reference>
<accession>A0A174HX17</accession>
<evidence type="ECO:0000256" key="5">
    <source>
        <dbReference type="ARBA" id="ARBA00022989"/>
    </source>
</evidence>
<dbReference type="Gene3D" id="3.10.580.10">
    <property type="entry name" value="CBS-domain"/>
    <property type="match status" value="1"/>
</dbReference>
<protein>
    <submittedName>
        <fullName evidence="13">CBS/transporter-associated domain-containing protein</fullName>
    </submittedName>
</protein>
<dbReference type="InterPro" id="IPR002550">
    <property type="entry name" value="CNNM"/>
</dbReference>
<feature type="transmembrane region" description="Helical" evidence="10">
    <location>
        <begin position="6"/>
        <end position="35"/>
    </location>
</feature>
<dbReference type="InterPro" id="IPR044751">
    <property type="entry name" value="Ion_transp-like_CBS"/>
</dbReference>
<dbReference type="EMBL" id="CYZE01000011">
    <property type="protein sequence ID" value="CUO77877.1"/>
    <property type="molecule type" value="Genomic_DNA"/>
</dbReference>
<evidence type="ECO:0000256" key="1">
    <source>
        <dbReference type="ARBA" id="ARBA00004141"/>
    </source>
</evidence>
<dbReference type="AlphaFoldDB" id="A0A174HX17"/>
<feature type="domain" description="CNNM transmembrane" evidence="12">
    <location>
        <begin position="6"/>
        <end position="206"/>
    </location>
</feature>
<sequence length="443" mass="49442">MDSDPGAAAIAAQILLLIALTMMNAFFAGAEMAVVSVNKNKIRMLADNGNKKAALIQKLSENSTGFLSTIQVAITFAGFFSSASAATGISQILGNRMAQSGIPYSQSIAMVVVTIILSYFNLVFGELVPKRVALQKAEAFSLFAVKPIYIISKIMAPFIALLSASTNGILRLLGLKTENLEEEVSEEEIRSMLQTGRESGVFNEIEQDMITSIFLFDDKKAREIMTPRQDMIAVDLSTPLLSSIDEILSSRHSRIPVYEDEIDNIVGILFMKDFIIEANKKPVREIDIRAIMQKPYFIPENRKTDKLFQEMQKNKLKMAVLVDEYGGVSGIVTMEDLIEEIVGDLHDEYEEVEPELVEVEPHVYQAAGSILLYDLNEVLHEEIESSCDTLSGYLIECLGYIPNDKQMPIELYEDGIHYTILKMNEKVIKTVKIELNREKETGQ</sequence>
<dbReference type="PANTHER" id="PTHR22777:SF17">
    <property type="entry name" value="UPF0053 PROTEIN SLL0260"/>
    <property type="match status" value="1"/>
</dbReference>
<evidence type="ECO:0000313" key="14">
    <source>
        <dbReference type="Proteomes" id="UP000095651"/>
    </source>
</evidence>
<dbReference type="GO" id="GO:0050660">
    <property type="term" value="F:flavin adenine dinucleotide binding"/>
    <property type="evidence" value="ECO:0007669"/>
    <property type="project" value="InterPro"/>
</dbReference>
<comment type="similarity">
    <text evidence="2">Belongs to the UPF0053 family.</text>
</comment>
<dbReference type="Proteomes" id="UP000095651">
    <property type="component" value="Unassembled WGS sequence"/>
</dbReference>
<dbReference type="SUPFAM" id="SSF56176">
    <property type="entry name" value="FAD-binding/transporter-associated domain-like"/>
    <property type="match status" value="1"/>
</dbReference>
<dbReference type="PROSITE" id="PS51371">
    <property type="entry name" value="CBS"/>
    <property type="match status" value="2"/>
</dbReference>
<dbReference type="SUPFAM" id="SSF54631">
    <property type="entry name" value="CBS-domain pair"/>
    <property type="match status" value="1"/>
</dbReference>
<dbReference type="Gene3D" id="3.30.465.10">
    <property type="match status" value="1"/>
</dbReference>
<evidence type="ECO:0000256" key="3">
    <source>
        <dbReference type="ARBA" id="ARBA00022692"/>
    </source>
</evidence>
<dbReference type="PROSITE" id="PS51846">
    <property type="entry name" value="CNNM"/>
    <property type="match status" value="1"/>
</dbReference>
<dbReference type="FunFam" id="3.10.580.10:FF:000002">
    <property type="entry name" value="Magnesium/cobalt efflux protein CorC"/>
    <property type="match status" value="1"/>
</dbReference>
<dbReference type="InterPro" id="IPR016169">
    <property type="entry name" value="FAD-bd_PCMH_sub2"/>
</dbReference>